<keyword evidence="1" id="KW-0853">WD repeat</keyword>
<name>A0A175VXW4_9PEZI</name>
<keyword evidence="4" id="KW-1185">Reference proteome</keyword>
<dbReference type="Proteomes" id="UP000078237">
    <property type="component" value="Unassembled WGS sequence"/>
</dbReference>
<evidence type="ECO:0000256" key="1">
    <source>
        <dbReference type="ARBA" id="ARBA00022574"/>
    </source>
</evidence>
<dbReference type="PANTHER" id="PTHR44472">
    <property type="entry name" value="DDB1- AND CUL4-ASSOCIATED FACTOR 4-RELATED"/>
    <property type="match status" value="1"/>
</dbReference>
<dbReference type="STRING" id="100816.A0A175VXW4"/>
<proteinExistence type="predicted"/>
<accession>A0A175VXW4</accession>
<dbReference type="GO" id="GO:0080008">
    <property type="term" value="C:Cul4-RING E3 ubiquitin ligase complex"/>
    <property type="evidence" value="ECO:0007669"/>
    <property type="project" value="TreeGrafter"/>
</dbReference>
<dbReference type="VEuPathDB" id="FungiDB:MMYC01_206916"/>
<sequence length="507" mass="56010">MQRKIPGYFYDNAKRRYFRIENDRTAPAGAAWSLQNVKRRISEEEKDAARQERLRRNRWRVKRATVWRAPLLGAMLAREAGIELGDAEAPVRAWTEGLGHRGDWRPWPELGDTDGTVSAMWIGGGDERSGIGVAYAGANRTGLSCSYIPRDQDDQINFEYAAQRFPGIPLTPMTHHPHWNISWLKFHEPSHKMLMGYRIVGTGMAIRAFSPRSSNLADTDLTSPRSRFMLPGNGTLSTIHSCQPAPTSNSRLTCVFGTEQGVAQLQDGKLSLLAPLSRPQTPLPYRTKKHKRRNGGRDDVLPWQADVLAVDFLTQNPAEVILAGTRSSEVCVLDLRTAPASWSVKSNTFRHASSVAHIKSVGGYEVLAAGPRSKMCLYDVRFLREQKRPSNPPDRGPEPDWGANATKPVLEFPSYQNGSYITIGLDVLTEGGYGSGLVAAAHDDQTVGVYSLRDGNRVAAGGVDKIRAPGVVKSLMWSAFSGDRHPSLFVGEGFCVKKYSFFAGESE</sequence>
<dbReference type="AlphaFoldDB" id="A0A175VXW4"/>
<dbReference type="SUPFAM" id="SSF50978">
    <property type="entry name" value="WD40 repeat-like"/>
    <property type="match status" value="1"/>
</dbReference>
<dbReference type="PANTHER" id="PTHR44472:SF1">
    <property type="entry name" value="DDB1 AND CUL4 ASSOCIATED FACTOR 4"/>
    <property type="match status" value="1"/>
</dbReference>
<protein>
    <submittedName>
        <fullName evidence="3">WD repeat-containing protein 21</fullName>
    </submittedName>
</protein>
<evidence type="ECO:0000313" key="3">
    <source>
        <dbReference type="EMBL" id="KXX75999.1"/>
    </source>
</evidence>
<dbReference type="OrthoDB" id="128867at2759"/>
<organism evidence="3 4">
    <name type="scientific">Madurella mycetomatis</name>
    <dbReference type="NCBI Taxonomy" id="100816"/>
    <lineage>
        <taxon>Eukaryota</taxon>
        <taxon>Fungi</taxon>
        <taxon>Dikarya</taxon>
        <taxon>Ascomycota</taxon>
        <taxon>Pezizomycotina</taxon>
        <taxon>Sordariomycetes</taxon>
        <taxon>Sordariomycetidae</taxon>
        <taxon>Sordariales</taxon>
        <taxon>Sordariales incertae sedis</taxon>
        <taxon>Madurella</taxon>
    </lineage>
</organism>
<evidence type="ECO:0000313" key="4">
    <source>
        <dbReference type="Proteomes" id="UP000078237"/>
    </source>
</evidence>
<reference evidence="3 4" key="1">
    <citation type="journal article" date="2016" name="Genome Announc.">
        <title>Genome Sequence of Madurella mycetomatis mm55, Isolated from a Human Mycetoma Case in Sudan.</title>
        <authorList>
            <person name="Smit S."/>
            <person name="Derks M.F."/>
            <person name="Bervoets S."/>
            <person name="Fahal A."/>
            <person name="van Leeuwen W."/>
            <person name="van Belkum A."/>
            <person name="van de Sande W.W."/>
        </authorList>
    </citation>
    <scope>NUCLEOTIDE SEQUENCE [LARGE SCALE GENOMIC DNA]</scope>
    <source>
        <strain evidence="4">mm55</strain>
    </source>
</reference>
<keyword evidence="2" id="KW-0677">Repeat</keyword>
<comment type="caution">
    <text evidence="3">The sequence shown here is derived from an EMBL/GenBank/DDBJ whole genome shotgun (WGS) entry which is preliminary data.</text>
</comment>
<dbReference type="EMBL" id="LCTW02000235">
    <property type="protein sequence ID" value="KXX75999.1"/>
    <property type="molecule type" value="Genomic_DNA"/>
</dbReference>
<gene>
    <name evidence="3" type="ORF">MMYC01_206916</name>
</gene>
<dbReference type="InterPro" id="IPR052254">
    <property type="entry name" value="CUL4-DDB1_E3_ligase_receptor"/>
</dbReference>
<dbReference type="InterPro" id="IPR036322">
    <property type="entry name" value="WD40_repeat_dom_sf"/>
</dbReference>
<evidence type="ECO:0000256" key="2">
    <source>
        <dbReference type="ARBA" id="ARBA00022737"/>
    </source>
</evidence>